<gene>
    <name evidence="2" type="ORF">AB1Y20_003262</name>
</gene>
<reference evidence="2 3" key="1">
    <citation type="journal article" date="2024" name="Science">
        <title>Giant polyketide synthase enzymes in the biosynthesis of giant marine polyether toxins.</title>
        <authorList>
            <person name="Fallon T.R."/>
            <person name="Shende V.V."/>
            <person name="Wierzbicki I.H."/>
            <person name="Pendleton A.L."/>
            <person name="Watervoot N.F."/>
            <person name="Auber R.P."/>
            <person name="Gonzalez D.J."/>
            <person name="Wisecaver J.H."/>
            <person name="Moore B.S."/>
        </authorList>
    </citation>
    <scope>NUCLEOTIDE SEQUENCE [LARGE SCALE GENOMIC DNA]</scope>
    <source>
        <strain evidence="2 3">12B1</strain>
    </source>
</reference>
<accession>A0AB34JDC4</accession>
<feature type="region of interest" description="Disordered" evidence="1">
    <location>
        <begin position="229"/>
        <end position="255"/>
    </location>
</feature>
<dbReference type="AlphaFoldDB" id="A0AB34JDC4"/>
<evidence type="ECO:0000313" key="2">
    <source>
        <dbReference type="EMBL" id="KAL1518993.1"/>
    </source>
</evidence>
<protein>
    <recommendedName>
        <fullName evidence="4">UDENN domain-containing protein</fullName>
    </recommendedName>
</protein>
<keyword evidence="3" id="KW-1185">Reference proteome</keyword>
<sequence>MSANATRSNAAVEAPDTGSPVSRLRAPSTHAARLRPDAILVGYPRLGDLWALANCPAPFQTANLHFLPVDVAVAVSPHGEPCYFTVALLLGRVPNFPHGEALLYYGAPLDGSTTVMGRPCPLSPDDESRFDSVELFRFLASLGHDEISAAAAIVKYGSPVRGSPLPRASSYFLPGWPYESPAVGTTAAPVPPVVPVDAPISSRLRPSAPSSSRIGPDFQAVVPPLARPPPIVQDDDLPPPPPAARGSSRGRTSLDPYEFVSSNLPKVAALSDALRSDPPLTVCHLAPLVVGLLEHSLHELGLPRMLLWTALFPFCETSTTAAVAGPPSETASDHRRRVH</sequence>
<organism evidence="2 3">
    <name type="scientific">Prymnesium parvum</name>
    <name type="common">Toxic golden alga</name>
    <dbReference type="NCBI Taxonomy" id="97485"/>
    <lineage>
        <taxon>Eukaryota</taxon>
        <taxon>Haptista</taxon>
        <taxon>Haptophyta</taxon>
        <taxon>Prymnesiophyceae</taxon>
        <taxon>Prymnesiales</taxon>
        <taxon>Prymnesiaceae</taxon>
        <taxon>Prymnesium</taxon>
    </lineage>
</organism>
<dbReference type="EMBL" id="JBGBPQ010000010">
    <property type="protein sequence ID" value="KAL1518993.1"/>
    <property type="molecule type" value="Genomic_DNA"/>
</dbReference>
<evidence type="ECO:0008006" key="4">
    <source>
        <dbReference type="Google" id="ProtNLM"/>
    </source>
</evidence>
<feature type="region of interest" description="Disordered" evidence="1">
    <location>
        <begin position="1"/>
        <end position="29"/>
    </location>
</feature>
<evidence type="ECO:0000256" key="1">
    <source>
        <dbReference type="SAM" id="MobiDB-lite"/>
    </source>
</evidence>
<dbReference type="Proteomes" id="UP001515480">
    <property type="component" value="Unassembled WGS sequence"/>
</dbReference>
<evidence type="ECO:0000313" key="3">
    <source>
        <dbReference type="Proteomes" id="UP001515480"/>
    </source>
</evidence>
<name>A0AB34JDC4_PRYPA</name>
<proteinExistence type="predicted"/>
<comment type="caution">
    <text evidence="2">The sequence shown here is derived from an EMBL/GenBank/DDBJ whole genome shotgun (WGS) entry which is preliminary data.</text>
</comment>